<gene>
    <name evidence="2" type="ORF">MSYG_0852</name>
</gene>
<reference evidence="3" key="1">
    <citation type="journal article" date="2017" name="Nucleic Acids Res.">
        <title>Proteogenomics produces comprehensive and highly accurate protein-coding gene annotation in a complete genome assembly of Malassezia sympodialis.</title>
        <authorList>
            <person name="Zhu Y."/>
            <person name="Engstroem P.G."/>
            <person name="Tellgren-Roth C."/>
            <person name="Baudo C.D."/>
            <person name="Kennell J.C."/>
            <person name="Sun S."/>
            <person name="Billmyre R.B."/>
            <person name="Schroeder M.S."/>
            <person name="Andersson A."/>
            <person name="Holm T."/>
            <person name="Sigurgeirsson B."/>
            <person name="Wu G."/>
            <person name="Sankaranarayanan S.R."/>
            <person name="Siddharthan R."/>
            <person name="Sanyal K."/>
            <person name="Lundeberg J."/>
            <person name="Nystedt B."/>
            <person name="Boekhout T."/>
            <person name="Dawson T.L. Jr."/>
            <person name="Heitman J."/>
            <person name="Scheynius A."/>
            <person name="Lehtioe J."/>
        </authorList>
    </citation>
    <scope>NUCLEOTIDE SEQUENCE [LARGE SCALE GENOMIC DNA]</scope>
    <source>
        <strain evidence="3">ATCC 42132</strain>
    </source>
</reference>
<dbReference type="EMBL" id="LT671821">
    <property type="protein sequence ID" value="SHO76514.1"/>
    <property type="molecule type" value="Genomic_DNA"/>
</dbReference>
<sequence>MQKNTSADTQETPSPAIFSAHPYKRPRILLQENEDEPLQLTRLSNRLGPTAEKRSLQRNPQQAPQEGGERQARIGVYDFPIGHREVHEIHPSSPHLTIVQRRGHPASGRVPTLQLSEHEGDIIPGLVAGEPLIQSAPPQQHQFTHETRLPPPSHLLVPSDKTHYDAQSWCTKPSYLPLSTPEMRYMPTSDRASRVCTSPTLPPRSPAYSCNVPLPYHRSSDAPRPVDTSHGTEALHTSPPNKGSFLSLFSSFYDSLSDSRALLMALEHQINASNTILQTLQRSKQVLEEIVEQRLLEQAHANESRFARLESRFSQLEKRHARLEARLKQPLEEKSDF</sequence>
<proteinExistence type="predicted"/>
<dbReference type="AlphaFoldDB" id="A0A1M8A2W9"/>
<dbReference type="Proteomes" id="UP000186303">
    <property type="component" value="Chromosome 1"/>
</dbReference>
<evidence type="ECO:0000256" key="1">
    <source>
        <dbReference type="SAM" id="MobiDB-lite"/>
    </source>
</evidence>
<dbReference type="VEuPathDB" id="FungiDB:MSYG_0852"/>
<accession>A0A1M8A2W9</accession>
<keyword evidence="3" id="KW-1185">Reference proteome</keyword>
<dbReference type="OrthoDB" id="2138242at2759"/>
<organism evidence="2 3">
    <name type="scientific">Malassezia sympodialis (strain ATCC 42132)</name>
    <name type="common">Atopic eczema-associated yeast</name>
    <dbReference type="NCBI Taxonomy" id="1230383"/>
    <lineage>
        <taxon>Eukaryota</taxon>
        <taxon>Fungi</taxon>
        <taxon>Dikarya</taxon>
        <taxon>Basidiomycota</taxon>
        <taxon>Ustilaginomycotina</taxon>
        <taxon>Malasseziomycetes</taxon>
        <taxon>Malasseziales</taxon>
        <taxon>Malasseziaceae</taxon>
        <taxon>Malassezia</taxon>
    </lineage>
</organism>
<feature type="region of interest" description="Disordered" evidence="1">
    <location>
        <begin position="215"/>
        <end position="240"/>
    </location>
</feature>
<feature type="compositionally biased region" description="Polar residues" evidence="1">
    <location>
        <begin position="1"/>
        <end position="13"/>
    </location>
</feature>
<name>A0A1M8A2W9_MALS4</name>
<evidence type="ECO:0000313" key="3">
    <source>
        <dbReference type="Proteomes" id="UP000186303"/>
    </source>
</evidence>
<feature type="region of interest" description="Disordered" evidence="1">
    <location>
        <begin position="1"/>
        <end position="72"/>
    </location>
</feature>
<dbReference type="OMA" id="QFTHETR"/>
<protein>
    <submittedName>
        <fullName evidence="2">Uncharacterized protein</fullName>
    </submittedName>
</protein>
<evidence type="ECO:0000313" key="2">
    <source>
        <dbReference type="EMBL" id="SHO76514.1"/>
    </source>
</evidence>